<protein>
    <submittedName>
        <fullName evidence="1">Uncharacterized protein</fullName>
    </submittedName>
</protein>
<gene>
    <name evidence="1" type="ORF">BZL30_9074</name>
</gene>
<sequence length="40" mass="4413">MGIAALLMSRTNVTIYEAQRLNREAAEAERAERARKAPPG</sequence>
<proteinExistence type="predicted"/>
<evidence type="ECO:0000313" key="2">
    <source>
        <dbReference type="Proteomes" id="UP000189229"/>
    </source>
</evidence>
<evidence type="ECO:0000313" key="1">
    <source>
        <dbReference type="EMBL" id="OOK64525.1"/>
    </source>
</evidence>
<organism evidence="1 2">
    <name type="scientific">Mycobacterium kansasii</name>
    <dbReference type="NCBI Taxonomy" id="1768"/>
    <lineage>
        <taxon>Bacteria</taxon>
        <taxon>Bacillati</taxon>
        <taxon>Actinomycetota</taxon>
        <taxon>Actinomycetes</taxon>
        <taxon>Mycobacteriales</taxon>
        <taxon>Mycobacteriaceae</taxon>
        <taxon>Mycobacterium</taxon>
    </lineage>
</organism>
<dbReference type="Proteomes" id="UP000189229">
    <property type="component" value="Unassembled WGS sequence"/>
</dbReference>
<accession>A0A1V3WC56</accession>
<name>A0A1V3WC56_MYCKA</name>
<dbReference type="EMBL" id="MVBM01000012">
    <property type="protein sequence ID" value="OOK64525.1"/>
    <property type="molecule type" value="Genomic_DNA"/>
</dbReference>
<reference evidence="1 2" key="1">
    <citation type="submission" date="2017-02" db="EMBL/GenBank/DDBJ databases">
        <title>Complete genome sequences of Mycobacterium kansasii strains isolated from rhesus macaques.</title>
        <authorList>
            <person name="Panda A."/>
            <person name="Nagaraj S."/>
            <person name="Zhao X."/>
            <person name="Tettelin H."/>
            <person name="Detolla L.J."/>
        </authorList>
    </citation>
    <scope>NUCLEOTIDE SEQUENCE [LARGE SCALE GENOMIC DNA]</scope>
    <source>
        <strain evidence="1 2">11-3813</strain>
    </source>
</reference>
<dbReference type="AlphaFoldDB" id="A0A1V3WC56"/>
<comment type="caution">
    <text evidence="1">The sequence shown here is derived from an EMBL/GenBank/DDBJ whole genome shotgun (WGS) entry which is preliminary data.</text>
</comment>